<comment type="caution">
    <text evidence="2">The sequence shown here is derived from an EMBL/GenBank/DDBJ whole genome shotgun (WGS) entry which is preliminary data.</text>
</comment>
<accession>A0A9P9DU05</accession>
<name>A0A9P9DU05_9PLEO</name>
<dbReference type="PANTHER" id="PTHR14187:SF82">
    <property type="entry name" value="FAMILY CHAPERONE, PUTATIVE (AFU_ORTHOLOGUE AFUA_7G08575)-RELATED"/>
    <property type="match status" value="1"/>
</dbReference>
<evidence type="ECO:0000313" key="3">
    <source>
        <dbReference type="Proteomes" id="UP000700596"/>
    </source>
</evidence>
<dbReference type="AlphaFoldDB" id="A0A9P9DU05"/>
<dbReference type="EMBL" id="JAGMWT010000006">
    <property type="protein sequence ID" value="KAH7126600.1"/>
    <property type="molecule type" value="Genomic_DNA"/>
</dbReference>
<proteinExistence type="predicted"/>
<dbReference type="Gene3D" id="3.30.420.40">
    <property type="match status" value="2"/>
</dbReference>
<dbReference type="Proteomes" id="UP000700596">
    <property type="component" value="Unassembled WGS sequence"/>
</dbReference>
<reference evidence="2" key="1">
    <citation type="journal article" date="2021" name="Nat. Commun.">
        <title>Genetic determinants of endophytism in the Arabidopsis root mycobiome.</title>
        <authorList>
            <person name="Mesny F."/>
            <person name="Miyauchi S."/>
            <person name="Thiergart T."/>
            <person name="Pickel B."/>
            <person name="Atanasova L."/>
            <person name="Karlsson M."/>
            <person name="Huettel B."/>
            <person name="Barry K.W."/>
            <person name="Haridas S."/>
            <person name="Chen C."/>
            <person name="Bauer D."/>
            <person name="Andreopoulos W."/>
            <person name="Pangilinan J."/>
            <person name="LaButti K."/>
            <person name="Riley R."/>
            <person name="Lipzen A."/>
            <person name="Clum A."/>
            <person name="Drula E."/>
            <person name="Henrissat B."/>
            <person name="Kohler A."/>
            <person name="Grigoriev I.V."/>
            <person name="Martin F.M."/>
            <person name="Hacquard S."/>
        </authorList>
    </citation>
    <scope>NUCLEOTIDE SEQUENCE</scope>
    <source>
        <strain evidence="2">MPI-CAGE-CH-0243</strain>
    </source>
</reference>
<protein>
    <recommendedName>
        <fullName evidence="4">Actin-like ATPase domain-containing protein</fullName>
    </recommendedName>
</protein>
<dbReference type="OrthoDB" id="2963168at2759"/>
<organism evidence="2 3">
    <name type="scientific">Dendryphion nanum</name>
    <dbReference type="NCBI Taxonomy" id="256645"/>
    <lineage>
        <taxon>Eukaryota</taxon>
        <taxon>Fungi</taxon>
        <taxon>Dikarya</taxon>
        <taxon>Ascomycota</taxon>
        <taxon>Pezizomycotina</taxon>
        <taxon>Dothideomycetes</taxon>
        <taxon>Pleosporomycetidae</taxon>
        <taxon>Pleosporales</taxon>
        <taxon>Torulaceae</taxon>
        <taxon>Dendryphion</taxon>
    </lineage>
</organism>
<keyword evidence="3" id="KW-1185">Reference proteome</keyword>
<dbReference type="InterPro" id="IPR043129">
    <property type="entry name" value="ATPase_NBD"/>
</dbReference>
<feature type="compositionally biased region" description="Polar residues" evidence="1">
    <location>
        <begin position="28"/>
        <end position="41"/>
    </location>
</feature>
<gene>
    <name evidence="2" type="ORF">B0J11DRAFT_613987</name>
</gene>
<dbReference type="PANTHER" id="PTHR14187">
    <property type="entry name" value="ALPHA KINASE/ELONGATION FACTOR 2 KINASE"/>
    <property type="match status" value="1"/>
</dbReference>
<dbReference type="SUPFAM" id="SSF53067">
    <property type="entry name" value="Actin-like ATPase domain"/>
    <property type="match status" value="2"/>
</dbReference>
<evidence type="ECO:0000313" key="2">
    <source>
        <dbReference type="EMBL" id="KAH7126600.1"/>
    </source>
</evidence>
<dbReference type="CDD" id="cd10170">
    <property type="entry name" value="ASKHA_NBD_HSP70"/>
    <property type="match status" value="1"/>
</dbReference>
<evidence type="ECO:0000256" key="1">
    <source>
        <dbReference type="SAM" id="MobiDB-lite"/>
    </source>
</evidence>
<sequence length="673" mass="75340">MSHRHRYARRENLSFLPQQDTEEESPAYQYNSRGRSRQTSPVVERDAGVHREDLTRPNVVVIGVDYGTTFSGIASTIIKNGETVGNGDINVFTDWIKRSSQKVPSQLSYGTSLDNSSQWGYDISTDNSHRTFRWTKLHLTGNDPAKELHVLSKLIGSLGLIEKYTSGDRSVCKELPIFLGKGAEDVVRDFLFVMSRRFFDRWRGQTALHNTPIDMVITHPVDWPYEALNQIYRAVRASFSNRMYTKIENVYLTTEPEAASLYAISELTRVRENPLIEGDCILICDAGGGTVDLASFYVDSVNPLKLTKVGELQGDACGATCIDRAFLRLLSQRLERDDLIQSGADIGGHVIFTPLGNQFLESFEKYKHEFSGTEDIDIDIPNGLAGKPGIPDSGLITITAKEMQDIFSEPVNGTLEMIDKQVYHIRGLIYDQAPLHVSVICIVGGLSLNPYFASQIKKWAARHGQITVKQPEHAWSAVSRGAVLAGAGVGTTKPPPVREAPRYYGFSITKVHEDWKDGTSADLVENHFDHRTMVPDPMTWLVRRGDLILPNEPITRQMEVDIRFTNAMKKHNTTVQMIFVAARLDAALTENPEGPPARLMDVPLTSEIVRMNVPLGQFNTTGLIPQRTPKTKVKYFTVKATIKLQVGIQDSVFIDVEYMGKSIYHYQTKLGTE</sequence>
<evidence type="ECO:0008006" key="4">
    <source>
        <dbReference type="Google" id="ProtNLM"/>
    </source>
</evidence>
<feature type="region of interest" description="Disordered" evidence="1">
    <location>
        <begin position="1"/>
        <end position="50"/>
    </location>
</feature>
<dbReference type="Gene3D" id="3.90.640.10">
    <property type="entry name" value="Actin, Chain A, domain 4"/>
    <property type="match status" value="1"/>
</dbReference>